<dbReference type="AlphaFoldDB" id="A0A4Q1JHP8"/>
<name>A0A4Q1JHP8_9BACT</name>
<protein>
    <submittedName>
        <fullName evidence="1">Uncharacterized protein</fullName>
    </submittedName>
</protein>
<dbReference type="Proteomes" id="UP000289703">
    <property type="component" value="Unassembled WGS sequence"/>
</dbReference>
<dbReference type="RefSeq" id="WP_129255794.1">
    <property type="nucleotide sequence ID" value="NZ_SAXA01000026.1"/>
</dbReference>
<evidence type="ECO:0000313" key="2">
    <source>
        <dbReference type="Proteomes" id="UP000289703"/>
    </source>
</evidence>
<accession>A0A4Q1JHP8</accession>
<dbReference type="EMBL" id="SAXA01000026">
    <property type="protein sequence ID" value="RXQ87284.1"/>
    <property type="molecule type" value="Genomic_DNA"/>
</dbReference>
<gene>
    <name evidence="1" type="ORF">EO244_16530</name>
</gene>
<sequence>MRIIIYLITFVVLTGYIHQDEKEHLKFEQISLSSGLCMGCDYNIDVDIFKNGKVVLLYTDYKAGEKRNLYTGQLPEKFKDSLVNLFLGVDLEFVESYQNSELDTRKYQIFIEYSKNEIITNKVFIGSSFETRLAGVVKFIMSIHKHIELEPLNKNYTFKTDEIFGKPPYLYVEKENPN</sequence>
<proteinExistence type="predicted"/>
<keyword evidence="2" id="KW-1185">Reference proteome</keyword>
<reference evidence="1 2" key="1">
    <citation type="submission" date="2019-01" db="EMBL/GenBank/DDBJ databases">
        <title>Ancylomarina salipaludis sp. nov., isolated from a salt marsh.</title>
        <authorList>
            <person name="Yoon J.-H."/>
        </authorList>
    </citation>
    <scope>NUCLEOTIDE SEQUENCE [LARGE SCALE GENOMIC DNA]</scope>
    <source>
        <strain evidence="1 2">SHSM-M15</strain>
    </source>
</reference>
<comment type="caution">
    <text evidence="1">The sequence shown here is derived from an EMBL/GenBank/DDBJ whole genome shotgun (WGS) entry which is preliminary data.</text>
</comment>
<evidence type="ECO:0000313" key="1">
    <source>
        <dbReference type="EMBL" id="RXQ87284.1"/>
    </source>
</evidence>
<organism evidence="1 2">
    <name type="scientific">Ancylomarina salipaludis</name>
    <dbReference type="NCBI Taxonomy" id="2501299"/>
    <lineage>
        <taxon>Bacteria</taxon>
        <taxon>Pseudomonadati</taxon>
        <taxon>Bacteroidota</taxon>
        <taxon>Bacteroidia</taxon>
        <taxon>Marinilabiliales</taxon>
        <taxon>Marinifilaceae</taxon>
        <taxon>Ancylomarina</taxon>
    </lineage>
</organism>